<dbReference type="Gene3D" id="1.20.1440.60">
    <property type="entry name" value="23S rRNA-intervening sequence"/>
    <property type="match status" value="1"/>
</dbReference>
<dbReference type="AlphaFoldDB" id="A0A7C4XKS3"/>
<keyword evidence="1" id="KW-1133">Transmembrane helix</keyword>
<evidence type="ECO:0000313" key="2">
    <source>
        <dbReference type="EMBL" id="HGV97577.1"/>
    </source>
</evidence>
<reference evidence="2" key="1">
    <citation type="journal article" date="2020" name="mSystems">
        <title>Genome- and Community-Level Interaction Insights into Carbon Utilization and Element Cycling Functions of Hydrothermarchaeota in Hydrothermal Sediment.</title>
        <authorList>
            <person name="Zhou Z."/>
            <person name="Liu Y."/>
            <person name="Xu W."/>
            <person name="Pan J."/>
            <person name="Luo Z.H."/>
            <person name="Li M."/>
        </authorList>
    </citation>
    <scope>NUCLEOTIDE SEQUENCE [LARGE SCALE GENOMIC DNA]</scope>
    <source>
        <strain evidence="2">SpSt-774</strain>
    </source>
</reference>
<dbReference type="EMBL" id="DTGZ01000088">
    <property type="protein sequence ID" value="HGV97577.1"/>
    <property type="molecule type" value="Genomic_DNA"/>
</dbReference>
<sequence>MKIKSYKELTVYKMAMESAMEIFRLTKGFPREERYSFSLSLSLLVSLSLWLFLKKGG</sequence>
<protein>
    <submittedName>
        <fullName evidence="2">Four helix bundle protein</fullName>
    </submittedName>
</protein>
<organism evidence="2">
    <name type="scientific">candidate division WOR-3 bacterium</name>
    <dbReference type="NCBI Taxonomy" id="2052148"/>
    <lineage>
        <taxon>Bacteria</taxon>
        <taxon>Bacteria division WOR-3</taxon>
    </lineage>
</organism>
<dbReference type="SUPFAM" id="SSF158446">
    <property type="entry name" value="IVS-encoded protein-like"/>
    <property type="match status" value="1"/>
</dbReference>
<comment type="caution">
    <text evidence="2">The sequence shown here is derived from an EMBL/GenBank/DDBJ whole genome shotgun (WGS) entry which is preliminary data.</text>
</comment>
<accession>A0A7C4XKS3</accession>
<feature type="transmembrane region" description="Helical" evidence="1">
    <location>
        <begin position="35"/>
        <end position="53"/>
    </location>
</feature>
<proteinExistence type="predicted"/>
<evidence type="ECO:0000256" key="1">
    <source>
        <dbReference type="SAM" id="Phobius"/>
    </source>
</evidence>
<keyword evidence="1" id="KW-0812">Transmembrane</keyword>
<keyword evidence="1" id="KW-0472">Membrane</keyword>
<dbReference type="InterPro" id="IPR036583">
    <property type="entry name" value="23S_rRNA_IVS_sf"/>
</dbReference>
<gene>
    <name evidence="2" type="ORF">ENV60_04710</name>
</gene>
<name>A0A7C4XKS3_UNCW3</name>